<dbReference type="InterPro" id="IPR013824">
    <property type="entry name" value="Topo_IA_cen_sub1"/>
</dbReference>
<dbReference type="STRING" id="574650.SAMN04487966_1241"/>
<dbReference type="InterPro" id="IPR013825">
    <property type="entry name" value="Topo_IA_cen_sub2"/>
</dbReference>
<dbReference type="InterPro" id="IPR000380">
    <property type="entry name" value="Topo_IA"/>
</dbReference>
<dbReference type="InterPro" id="IPR025589">
    <property type="entry name" value="Toprim_C_rpt"/>
</dbReference>
<keyword evidence="2" id="KW-0413">Isomerase</keyword>
<dbReference type="Gene3D" id="1.10.460.10">
    <property type="entry name" value="Topoisomerase I, domain 2"/>
    <property type="match status" value="1"/>
</dbReference>
<feature type="compositionally biased region" description="Basic residues" evidence="1">
    <location>
        <begin position="130"/>
        <end position="150"/>
    </location>
</feature>
<dbReference type="AlphaFoldDB" id="A0A1I7MTC4"/>
<dbReference type="InterPro" id="IPR023405">
    <property type="entry name" value="Topo_IA_core_domain"/>
</dbReference>
<keyword evidence="3" id="KW-1185">Reference proteome</keyword>
<dbReference type="Pfam" id="PF13368">
    <property type="entry name" value="Toprim_C_rpt"/>
    <property type="match status" value="1"/>
</dbReference>
<dbReference type="Gene3D" id="2.70.20.10">
    <property type="entry name" value="Topoisomerase I, domain 3"/>
    <property type="match status" value="1"/>
</dbReference>
<dbReference type="GO" id="GO:0006265">
    <property type="term" value="P:DNA topological change"/>
    <property type="evidence" value="ECO:0007669"/>
    <property type="project" value="InterPro"/>
</dbReference>
<proteinExistence type="predicted"/>
<dbReference type="GO" id="GO:0003917">
    <property type="term" value="F:DNA topoisomerase type I (single strand cut, ATP-independent) activity"/>
    <property type="evidence" value="ECO:0007669"/>
    <property type="project" value="InterPro"/>
</dbReference>
<dbReference type="PANTHER" id="PTHR42785">
    <property type="entry name" value="DNA TOPOISOMERASE, TYPE IA, CORE"/>
    <property type="match status" value="1"/>
</dbReference>
<dbReference type="PANTHER" id="PTHR42785:SF1">
    <property type="entry name" value="DNA TOPOISOMERASE"/>
    <property type="match status" value="1"/>
</dbReference>
<organism evidence="2 3">
    <name type="scientific">Micrococcus terreus</name>
    <dbReference type="NCBI Taxonomy" id="574650"/>
    <lineage>
        <taxon>Bacteria</taxon>
        <taxon>Bacillati</taxon>
        <taxon>Actinomycetota</taxon>
        <taxon>Actinomycetes</taxon>
        <taxon>Micrococcales</taxon>
        <taxon>Micrococcaceae</taxon>
        <taxon>Micrococcus</taxon>
    </lineage>
</organism>
<protein>
    <submittedName>
        <fullName evidence="2">DNA topoisomerase</fullName>
    </submittedName>
</protein>
<reference evidence="2 3" key="1">
    <citation type="submission" date="2016-10" db="EMBL/GenBank/DDBJ databases">
        <authorList>
            <person name="de Groot N.N."/>
        </authorList>
    </citation>
    <scope>NUCLEOTIDE SEQUENCE [LARGE SCALE GENOMIC DNA]</scope>
    <source>
        <strain evidence="2 3">CGMCC 1.7054</strain>
    </source>
</reference>
<evidence type="ECO:0000256" key="1">
    <source>
        <dbReference type="SAM" id="MobiDB-lite"/>
    </source>
</evidence>
<accession>A0A1I7MTC4</accession>
<dbReference type="EMBL" id="FPCG01000024">
    <property type="protein sequence ID" value="SFV25175.1"/>
    <property type="molecule type" value="Genomic_DNA"/>
</dbReference>
<dbReference type="GO" id="GO:0003677">
    <property type="term" value="F:DNA binding"/>
    <property type="evidence" value="ECO:0007669"/>
    <property type="project" value="InterPro"/>
</dbReference>
<gene>
    <name evidence="2" type="ORF">SAMN04487966_1241</name>
</gene>
<name>A0A1I7MTC4_9MICC</name>
<dbReference type="Proteomes" id="UP000198881">
    <property type="component" value="Unassembled WGS sequence"/>
</dbReference>
<sequence length="150" mass="16059">MQSVATRLVVERERERMAFVAARYWGVEGTFTVDAGAAASAAVGSSFTARLSTVDGVRVATGRDFDDVEQLKASAGKKVVVKDGRFGPYVTDGQTNITVPRGKDPEQLTAEEAYQLLADKRAKGPATRGGAKKPTARRAPTKKTTTRKKA</sequence>
<dbReference type="SUPFAM" id="SSF56712">
    <property type="entry name" value="Prokaryotic type I DNA topoisomerase"/>
    <property type="match status" value="1"/>
</dbReference>
<evidence type="ECO:0000313" key="2">
    <source>
        <dbReference type="EMBL" id="SFV25175.1"/>
    </source>
</evidence>
<evidence type="ECO:0000313" key="3">
    <source>
        <dbReference type="Proteomes" id="UP000198881"/>
    </source>
</evidence>
<feature type="region of interest" description="Disordered" evidence="1">
    <location>
        <begin position="118"/>
        <end position="150"/>
    </location>
</feature>